<protein>
    <submittedName>
        <fullName evidence="8">Integrase</fullName>
    </submittedName>
</protein>
<sequence length="353" mass="37440">MTGVVAQRSATGPTQAEARRRLLARLEESAGARNEARTMTLQAAAREWLEATAKLGRWQPTTLGTYRRAIESGLSPVAGLSLAEASANPRAIRTFIRDLALESKTRGRRMRTILRQTFAWAVDEGLISGTNPVASVAMPRTDPTTAKIVEAVDLAELLRVADLGPWYVSAGVRVMVGAGLRIGETLALRVGDVAFVDGGLVLSVAGSVIEPDGEPVTLRDGRAKSNSSLRRLYVGGVAAEALLALVSRAGSDPSALLFAGRGGVVKSPRNWRRAWRAVRSQSPVTEKVHPHQLRATYATLSIREGGWSAETTAGALGHAGTAVLFAHYFRQAPIRGLPSPSSAPSAPQAEITS</sequence>
<reference evidence="8 9" key="1">
    <citation type="submission" date="2020-07" db="EMBL/GenBank/DDBJ databases">
        <title>Sequencing the genomes of 1000 actinobacteria strains.</title>
        <authorList>
            <person name="Klenk H.-P."/>
        </authorList>
    </citation>
    <scope>NUCLEOTIDE SEQUENCE [LARGE SCALE GENOMIC DNA]</scope>
    <source>
        <strain evidence="8 9">DSM 19663</strain>
    </source>
</reference>
<dbReference type="Proteomes" id="UP000585905">
    <property type="component" value="Unassembled WGS sequence"/>
</dbReference>
<evidence type="ECO:0000313" key="9">
    <source>
        <dbReference type="Proteomes" id="UP000585905"/>
    </source>
</evidence>
<evidence type="ECO:0000256" key="3">
    <source>
        <dbReference type="ARBA" id="ARBA00023125"/>
    </source>
</evidence>
<feature type="domain" description="Tyr recombinase" evidence="6">
    <location>
        <begin position="147"/>
        <end position="341"/>
    </location>
</feature>
<evidence type="ECO:0000259" key="7">
    <source>
        <dbReference type="PROSITE" id="PS51900"/>
    </source>
</evidence>
<name>A0A839EAH3_9MICO</name>
<dbReference type="EMBL" id="JACGWX010000006">
    <property type="protein sequence ID" value="MBA8848730.1"/>
    <property type="molecule type" value="Genomic_DNA"/>
</dbReference>
<dbReference type="GO" id="GO:0003677">
    <property type="term" value="F:DNA binding"/>
    <property type="evidence" value="ECO:0007669"/>
    <property type="project" value="UniProtKB-UniRule"/>
</dbReference>
<dbReference type="Gene3D" id="1.10.443.10">
    <property type="entry name" value="Intergrase catalytic core"/>
    <property type="match status" value="1"/>
</dbReference>
<dbReference type="GO" id="GO:0006310">
    <property type="term" value="P:DNA recombination"/>
    <property type="evidence" value="ECO:0007669"/>
    <property type="project" value="UniProtKB-KW"/>
</dbReference>
<dbReference type="GO" id="GO:0015074">
    <property type="term" value="P:DNA integration"/>
    <property type="evidence" value="ECO:0007669"/>
    <property type="project" value="UniProtKB-KW"/>
</dbReference>
<dbReference type="InterPro" id="IPR013762">
    <property type="entry name" value="Integrase-like_cat_sf"/>
</dbReference>
<dbReference type="PROSITE" id="PS51898">
    <property type="entry name" value="TYR_RECOMBINASE"/>
    <property type="match status" value="1"/>
</dbReference>
<evidence type="ECO:0000256" key="1">
    <source>
        <dbReference type="ARBA" id="ARBA00008857"/>
    </source>
</evidence>
<dbReference type="InterPro" id="IPR050808">
    <property type="entry name" value="Phage_Integrase"/>
</dbReference>
<keyword evidence="9" id="KW-1185">Reference proteome</keyword>
<evidence type="ECO:0000259" key="6">
    <source>
        <dbReference type="PROSITE" id="PS51898"/>
    </source>
</evidence>
<organism evidence="8 9">
    <name type="scientific">Microcella alkalica</name>
    <dbReference type="NCBI Taxonomy" id="355930"/>
    <lineage>
        <taxon>Bacteria</taxon>
        <taxon>Bacillati</taxon>
        <taxon>Actinomycetota</taxon>
        <taxon>Actinomycetes</taxon>
        <taxon>Micrococcales</taxon>
        <taxon>Microbacteriaceae</taxon>
        <taxon>Microcella</taxon>
    </lineage>
</organism>
<gene>
    <name evidence="8" type="ORF">FHX53_002340</name>
</gene>
<dbReference type="InterPro" id="IPR011010">
    <property type="entry name" value="DNA_brk_join_enz"/>
</dbReference>
<evidence type="ECO:0000256" key="2">
    <source>
        <dbReference type="ARBA" id="ARBA00022908"/>
    </source>
</evidence>
<dbReference type="Gene3D" id="1.10.150.130">
    <property type="match status" value="1"/>
</dbReference>
<dbReference type="AlphaFoldDB" id="A0A839EAH3"/>
<dbReference type="PROSITE" id="PS51900">
    <property type="entry name" value="CB"/>
    <property type="match status" value="1"/>
</dbReference>
<evidence type="ECO:0000256" key="5">
    <source>
        <dbReference type="PROSITE-ProRule" id="PRU01248"/>
    </source>
</evidence>
<dbReference type="InterPro" id="IPR044068">
    <property type="entry name" value="CB"/>
</dbReference>
<evidence type="ECO:0000313" key="8">
    <source>
        <dbReference type="EMBL" id="MBA8848730.1"/>
    </source>
</evidence>
<keyword evidence="2" id="KW-0229">DNA integration</keyword>
<feature type="domain" description="Core-binding (CB)" evidence="7">
    <location>
        <begin position="39"/>
        <end position="122"/>
    </location>
</feature>
<dbReference type="SUPFAM" id="SSF56349">
    <property type="entry name" value="DNA breaking-rejoining enzymes"/>
    <property type="match status" value="1"/>
</dbReference>
<comment type="similarity">
    <text evidence="1">Belongs to the 'phage' integrase family.</text>
</comment>
<dbReference type="InterPro" id="IPR010998">
    <property type="entry name" value="Integrase_recombinase_N"/>
</dbReference>
<proteinExistence type="inferred from homology"/>
<keyword evidence="3 5" id="KW-0238">DNA-binding</keyword>
<dbReference type="PANTHER" id="PTHR30629:SF2">
    <property type="entry name" value="PROPHAGE INTEGRASE INTS-RELATED"/>
    <property type="match status" value="1"/>
</dbReference>
<evidence type="ECO:0000256" key="4">
    <source>
        <dbReference type="ARBA" id="ARBA00023172"/>
    </source>
</evidence>
<dbReference type="PANTHER" id="PTHR30629">
    <property type="entry name" value="PROPHAGE INTEGRASE"/>
    <property type="match status" value="1"/>
</dbReference>
<dbReference type="InterPro" id="IPR002104">
    <property type="entry name" value="Integrase_catalytic"/>
</dbReference>
<comment type="caution">
    <text evidence="8">The sequence shown here is derived from an EMBL/GenBank/DDBJ whole genome shotgun (WGS) entry which is preliminary data.</text>
</comment>
<dbReference type="Pfam" id="PF00589">
    <property type="entry name" value="Phage_integrase"/>
    <property type="match status" value="1"/>
</dbReference>
<keyword evidence="4" id="KW-0233">DNA recombination</keyword>
<accession>A0A839EAH3</accession>